<dbReference type="EMBL" id="JALJOT010000013">
    <property type="protein sequence ID" value="KAK9904240.1"/>
    <property type="molecule type" value="Genomic_DNA"/>
</dbReference>
<sequence length="83" mass="9580">MDPRTDTKTQLGAPLRIGESCTFRSFRTNNYKLHFLESPSGIKIVLNTDSNARDLRDNLSYIYGLYVEYVMKNPLYTPGEPFK</sequence>
<keyword evidence="1 6" id="KW-0813">Transport</keyword>
<evidence type="ECO:0000256" key="3">
    <source>
        <dbReference type="ARBA" id="ARBA00022892"/>
    </source>
</evidence>
<dbReference type="Proteomes" id="UP001491310">
    <property type="component" value="Unassembled WGS sequence"/>
</dbReference>
<evidence type="ECO:0000256" key="5">
    <source>
        <dbReference type="ARBA" id="ARBA00038167"/>
    </source>
</evidence>
<dbReference type="PANTHER" id="PTHR23249">
    <property type="entry name" value="TRAFFICKING PROTEIN PARTICLE COMPLEX SUBUNIT"/>
    <property type="match status" value="1"/>
</dbReference>
<gene>
    <name evidence="7" type="ORF">WJX75_007479</name>
</gene>
<dbReference type="SMART" id="SM01399">
    <property type="entry name" value="Sybindin"/>
    <property type="match status" value="1"/>
</dbReference>
<dbReference type="PANTHER" id="PTHR23249:SF16">
    <property type="entry name" value="TRAFFICKING PROTEIN PARTICLE COMPLEX SUBUNIT 1"/>
    <property type="match status" value="1"/>
</dbReference>
<evidence type="ECO:0000313" key="7">
    <source>
        <dbReference type="EMBL" id="KAK9904240.1"/>
    </source>
</evidence>
<evidence type="ECO:0000256" key="6">
    <source>
        <dbReference type="RuleBase" id="RU366065"/>
    </source>
</evidence>
<dbReference type="SUPFAM" id="SSF64356">
    <property type="entry name" value="SNARE-like"/>
    <property type="match status" value="1"/>
</dbReference>
<evidence type="ECO:0000256" key="2">
    <source>
        <dbReference type="ARBA" id="ARBA00022824"/>
    </source>
</evidence>
<proteinExistence type="inferred from homology"/>
<accession>A0ABR2YFI3</accession>
<reference evidence="7 8" key="1">
    <citation type="journal article" date="2024" name="Nat. Commun.">
        <title>Phylogenomics reveals the evolutionary origins of lichenization in chlorophyte algae.</title>
        <authorList>
            <person name="Puginier C."/>
            <person name="Libourel C."/>
            <person name="Otte J."/>
            <person name="Skaloud P."/>
            <person name="Haon M."/>
            <person name="Grisel S."/>
            <person name="Petersen M."/>
            <person name="Berrin J.G."/>
            <person name="Delaux P.M."/>
            <person name="Dal Grande F."/>
            <person name="Keller J."/>
        </authorList>
    </citation>
    <scope>NUCLEOTIDE SEQUENCE [LARGE SCALE GENOMIC DNA]</scope>
    <source>
        <strain evidence="7 8">SAG 216-7</strain>
    </source>
</reference>
<dbReference type="InterPro" id="IPR011012">
    <property type="entry name" value="Longin-like_dom_sf"/>
</dbReference>
<keyword evidence="2 6" id="KW-0256">Endoplasmic reticulum</keyword>
<evidence type="ECO:0000256" key="4">
    <source>
        <dbReference type="ARBA" id="ARBA00023034"/>
    </source>
</evidence>
<comment type="similarity">
    <text evidence="5">Belongs to the TRAPP small subunits family. BET5 subfamily.</text>
</comment>
<comment type="caution">
    <text evidence="7">The sequence shown here is derived from an EMBL/GenBank/DDBJ whole genome shotgun (WGS) entry which is preliminary data.</text>
</comment>
<dbReference type="Gene3D" id="3.30.450.70">
    <property type="match status" value="1"/>
</dbReference>
<comment type="subcellular location">
    <subcellularLocation>
        <location evidence="6">Endoplasmic reticulum</location>
    </subcellularLocation>
    <subcellularLocation>
        <location evidence="6">Golgi apparatus</location>
        <location evidence="6">cis-Golgi network</location>
    </subcellularLocation>
</comment>
<protein>
    <recommendedName>
        <fullName evidence="6">Trafficking protein particle complex subunit</fullName>
    </recommendedName>
</protein>
<evidence type="ECO:0000256" key="1">
    <source>
        <dbReference type="ARBA" id="ARBA00022448"/>
    </source>
</evidence>
<dbReference type="Pfam" id="PF04099">
    <property type="entry name" value="Sybindin"/>
    <property type="match status" value="1"/>
</dbReference>
<dbReference type="InterPro" id="IPR007233">
    <property type="entry name" value="TRAPPC"/>
</dbReference>
<name>A0ABR2YFI3_9CHLO</name>
<keyword evidence="3 6" id="KW-0931">ER-Golgi transport</keyword>
<keyword evidence="8" id="KW-1185">Reference proteome</keyword>
<organism evidence="7 8">
    <name type="scientific">Coccomyxa subellipsoidea</name>
    <dbReference type="NCBI Taxonomy" id="248742"/>
    <lineage>
        <taxon>Eukaryota</taxon>
        <taxon>Viridiplantae</taxon>
        <taxon>Chlorophyta</taxon>
        <taxon>core chlorophytes</taxon>
        <taxon>Trebouxiophyceae</taxon>
        <taxon>Trebouxiophyceae incertae sedis</taxon>
        <taxon>Coccomyxaceae</taxon>
        <taxon>Coccomyxa</taxon>
    </lineage>
</organism>
<keyword evidence="4 6" id="KW-0333">Golgi apparatus</keyword>
<comment type="subunit">
    <text evidence="6">Part of the multisubunit transport protein particle (TRAPP) complex.</text>
</comment>
<evidence type="ECO:0000313" key="8">
    <source>
        <dbReference type="Proteomes" id="UP001491310"/>
    </source>
</evidence>